<dbReference type="VEuPathDB" id="MicrosporidiaDB:NCER_102282"/>
<evidence type="ECO:0000313" key="1">
    <source>
        <dbReference type="EMBL" id="EEQ81333.1"/>
    </source>
</evidence>
<name>C4VBR9_VAIC1</name>
<dbReference type="InParanoid" id="C4VBR9"/>
<gene>
    <name evidence="1" type="ORF">NCER_102282</name>
</gene>
<accession>C4VBR9</accession>
<dbReference type="EMBL" id="ACOL01000777">
    <property type="protein sequence ID" value="EEQ81333.1"/>
    <property type="molecule type" value="Genomic_DNA"/>
</dbReference>
<reference evidence="1 2" key="1">
    <citation type="journal article" date="2009" name="PLoS Pathog.">
        <title>Genomic analyses of the microsporidian Nosema ceranae, an emergent pathogen of honey bees.</title>
        <authorList>
            <person name="Cornman R.S."/>
            <person name="Chen Y.P."/>
            <person name="Schatz M.C."/>
            <person name="Street C."/>
            <person name="Zhao Y."/>
            <person name="Desany B."/>
            <person name="Egholm M."/>
            <person name="Hutchison S."/>
            <person name="Pettis J.S."/>
            <person name="Lipkin W.I."/>
            <person name="Evans J.D."/>
        </authorList>
    </citation>
    <scope>NUCLEOTIDE SEQUENCE [LARGE SCALE GENOMIC DNA]</scope>
    <source>
        <strain evidence="1 2">BRL01</strain>
    </source>
</reference>
<dbReference type="AlphaFoldDB" id="C4VBR9"/>
<dbReference type="KEGG" id="nce:NCER_102282"/>
<dbReference type="Proteomes" id="UP000009082">
    <property type="component" value="Unassembled WGS sequence"/>
</dbReference>
<sequence>MFYTHYIMTNNSRKIDKSLDLSIIEKDNSKFADKKKVFKYYNVKKCKYNKNIEKINIQNKTLPLDPSEIFYKDSIGVYRIPRCSTGFDNRIPGYFNTNFGKILKNVADLYNQYGVKLFDYFDVNILDLNEIKEKEDQFYLNFFSKYN</sequence>
<organism evidence="1 2">
    <name type="scientific">Vairimorpha ceranae (strain BRL01)</name>
    <name type="common">Microsporidian parasite</name>
    <name type="synonym">Nosema ceranae</name>
    <dbReference type="NCBI Taxonomy" id="578460"/>
    <lineage>
        <taxon>Eukaryota</taxon>
        <taxon>Fungi</taxon>
        <taxon>Fungi incertae sedis</taxon>
        <taxon>Microsporidia</taxon>
        <taxon>Nosematidae</taxon>
        <taxon>Vairimorpha</taxon>
    </lineage>
</organism>
<protein>
    <submittedName>
        <fullName evidence="1">Uncharacterized protein</fullName>
    </submittedName>
</protein>
<evidence type="ECO:0000313" key="2">
    <source>
        <dbReference type="Proteomes" id="UP000009082"/>
    </source>
</evidence>
<comment type="caution">
    <text evidence="1">The sequence shown here is derived from an EMBL/GenBank/DDBJ whole genome shotgun (WGS) entry which is preliminary data.</text>
</comment>
<proteinExistence type="predicted"/>
<dbReference type="HOGENOM" id="CLU_1768636_0_0_1"/>